<evidence type="ECO:0000313" key="6">
    <source>
        <dbReference type="EMBL" id="SVB98692.1"/>
    </source>
</evidence>
<dbReference type="PANTHER" id="PTHR30265">
    <property type="entry name" value="RHO-INTERACTING TRANSCRIPTION TERMINATION FACTOR NUSG"/>
    <property type="match status" value="1"/>
</dbReference>
<dbReference type="EMBL" id="UINC01067229">
    <property type="protein sequence ID" value="SVB98692.1"/>
    <property type="molecule type" value="Genomic_DNA"/>
</dbReference>
<dbReference type="GO" id="GO:0006354">
    <property type="term" value="P:DNA-templated transcription elongation"/>
    <property type="evidence" value="ECO:0007669"/>
    <property type="project" value="InterPro"/>
</dbReference>
<gene>
    <name evidence="6" type="ORF">METZ01_LOCUS251546</name>
</gene>
<protein>
    <recommendedName>
        <fullName evidence="7">NusG-like N-terminal domain-containing protein</fullName>
    </recommendedName>
</protein>
<reference evidence="6" key="1">
    <citation type="submission" date="2018-05" db="EMBL/GenBank/DDBJ databases">
        <authorList>
            <person name="Lanie J.A."/>
            <person name="Ng W.-L."/>
            <person name="Kazmierczak K.M."/>
            <person name="Andrzejewski T.M."/>
            <person name="Davidsen T.M."/>
            <person name="Wayne K.J."/>
            <person name="Tettelin H."/>
            <person name="Glass J.I."/>
            <person name="Rusch D."/>
            <person name="Podicherti R."/>
            <person name="Tsui H.-C.T."/>
            <person name="Winkler M.E."/>
        </authorList>
    </citation>
    <scope>NUCLEOTIDE SEQUENCE</scope>
</reference>
<dbReference type="Pfam" id="PF00467">
    <property type="entry name" value="KOW"/>
    <property type="match status" value="1"/>
</dbReference>
<feature type="domain" description="NusG-like N-terminal" evidence="4">
    <location>
        <begin position="6"/>
        <end position="105"/>
    </location>
</feature>
<evidence type="ECO:0000259" key="4">
    <source>
        <dbReference type="SMART" id="SM00738"/>
    </source>
</evidence>
<organism evidence="6">
    <name type="scientific">marine metagenome</name>
    <dbReference type="NCBI Taxonomy" id="408172"/>
    <lineage>
        <taxon>unclassified sequences</taxon>
        <taxon>metagenomes</taxon>
        <taxon>ecological metagenomes</taxon>
    </lineage>
</organism>
<feature type="domain" description="KOW" evidence="5">
    <location>
        <begin position="116"/>
        <end position="143"/>
    </location>
</feature>
<evidence type="ECO:0000256" key="3">
    <source>
        <dbReference type="ARBA" id="ARBA00023163"/>
    </source>
</evidence>
<dbReference type="InterPro" id="IPR006645">
    <property type="entry name" value="NGN-like_dom"/>
</dbReference>
<accession>A0A382IHF0</accession>
<dbReference type="SMART" id="SM00738">
    <property type="entry name" value="NGN"/>
    <property type="match status" value="1"/>
</dbReference>
<proteinExistence type="predicted"/>
<evidence type="ECO:0000259" key="5">
    <source>
        <dbReference type="SMART" id="SM00739"/>
    </source>
</evidence>
<evidence type="ECO:0000256" key="2">
    <source>
        <dbReference type="ARBA" id="ARBA00023015"/>
    </source>
</evidence>
<evidence type="ECO:0008006" key="7">
    <source>
        <dbReference type="Google" id="ProtNLM"/>
    </source>
</evidence>
<dbReference type="GO" id="GO:0031564">
    <property type="term" value="P:transcription antitermination"/>
    <property type="evidence" value="ECO:0007669"/>
    <property type="project" value="UniProtKB-KW"/>
</dbReference>
<dbReference type="Gene3D" id="3.30.70.940">
    <property type="entry name" value="NusG, N-terminal domain"/>
    <property type="match status" value="1"/>
</dbReference>
<dbReference type="AlphaFoldDB" id="A0A382IHF0"/>
<dbReference type="InterPro" id="IPR036735">
    <property type="entry name" value="NGN_dom_sf"/>
</dbReference>
<dbReference type="SMART" id="SM00739">
    <property type="entry name" value="KOW"/>
    <property type="match status" value="1"/>
</dbReference>
<dbReference type="PANTHER" id="PTHR30265:SF4">
    <property type="entry name" value="KOW MOTIF FAMILY PROTEIN, EXPRESSED"/>
    <property type="match status" value="1"/>
</dbReference>
<name>A0A382IHF0_9ZZZZ</name>
<keyword evidence="3" id="KW-0804">Transcription</keyword>
<sequence>MQYCTEKSWYVLRVRSQAERLVHVGLHHKQFEVLNPSYRSLSIRKDRRKVLTRPIFNGYMFIRALLNPECHLEIIKTPGVVEILKSTSGPTPVPDDQIANVRLLEKHVGDCFFSTDFEVGDAVFVREGPLTGLRGVIDRLDRKKLHIHIDAIPGSVMIDVEPHQVQLEKDELYRLVTSK</sequence>
<keyword evidence="1" id="KW-0889">Transcription antitermination</keyword>
<dbReference type="InterPro" id="IPR008991">
    <property type="entry name" value="Translation_prot_SH3-like_sf"/>
</dbReference>
<dbReference type="InterPro" id="IPR005824">
    <property type="entry name" value="KOW"/>
</dbReference>
<keyword evidence="2" id="KW-0805">Transcription regulation</keyword>
<dbReference type="SUPFAM" id="SSF82679">
    <property type="entry name" value="N-utilization substance G protein NusG, N-terminal domain"/>
    <property type="match status" value="1"/>
</dbReference>
<dbReference type="InterPro" id="IPR043425">
    <property type="entry name" value="NusG-like"/>
</dbReference>
<dbReference type="SUPFAM" id="SSF50104">
    <property type="entry name" value="Translation proteins SH3-like domain"/>
    <property type="match status" value="1"/>
</dbReference>
<dbReference type="Pfam" id="PF02357">
    <property type="entry name" value="NusG"/>
    <property type="match status" value="1"/>
</dbReference>
<evidence type="ECO:0000256" key="1">
    <source>
        <dbReference type="ARBA" id="ARBA00022814"/>
    </source>
</evidence>